<organism evidence="1 2">
    <name type="scientific">Crepidotus variabilis</name>
    <dbReference type="NCBI Taxonomy" id="179855"/>
    <lineage>
        <taxon>Eukaryota</taxon>
        <taxon>Fungi</taxon>
        <taxon>Dikarya</taxon>
        <taxon>Basidiomycota</taxon>
        <taxon>Agaricomycotina</taxon>
        <taxon>Agaricomycetes</taxon>
        <taxon>Agaricomycetidae</taxon>
        <taxon>Agaricales</taxon>
        <taxon>Agaricineae</taxon>
        <taxon>Crepidotaceae</taxon>
        <taxon>Crepidotus</taxon>
    </lineage>
</organism>
<reference evidence="1" key="1">
    <citation type="submission" date="2020-11" db="EMBL/GenBank/DDBJ databases">
        <authorList>
            <consortium name="DOE Joint Genome Institute"/>
            <person name="Ahrendt S."/>
            <person name="Riley R."/>
            <person name="Andreopoulos W."/>
            <person name="Labutti K."/>
            <person name="Pangilinan J."/>
            <person name="Ruiz-Duenas F.J."/>
            <person name="Barrasa J.M."/>
            <person name="Sanchez-Garcia M."/>
            <person name="Camarero S."/>
            <person name="Miyauchi S."/>
            <person name="Serrano A."/>
            <person name="Linde D."/>
            <person name="Babiker R."/>
            <person name="Drula E."/>
            <person name="Ayuso-Fernandez I."/>
            <person name="Pacheco R."/>
            <person name="Padilla G."/>
            <person name="Ferreira P."/>
            <person name="Barriuso J."/>
            <person name="Kellner H."/>
            <person name="Castanera R."/>
            <person name="Alfaro M."/>
            <person name="Ramirez L."/>
            <person name="Pisabarro A.G."/>
            <person name="Kuo A."/>
            <person name="Tritt A."/>
            <person name="Lipzen A."/>
            <person name="He G."/>
            <person name="Yan M."/>
            <person name="Ng V."/>
            <person name="Cullen D."/>
            <person name="Martin F."/>
            <person name="Rosso M.-N."/>
            <person name="Henrissat B."/>
            <person name="Hibbett D."/>
            <person name="Martinez A.T."/>
            <person name="Grigoriev I.V."/>
        </authorList>
    </citation>
    <scope>NUCLEOTIDE SEQUENCE</scope>
    <source>
        <strain evidence="1">CBS 506.95</strain>
    </source>
</reference>
<dbReference type="InterPro" id="IPR019405">
    <property type="entry name" value="Lactonase_7-beta_prop"/>
</dbReference>
<evidence type="ECO:0000313" key="2">
    <source>
        <dbReference type="Proteomes" id="UP000807306"/>
    </source>
</evidence>
<dbReference type="InterPro" id="IPR015943">
    <property type="entry name" value="WD40/YVTN_repeat-like_dom_sf"/>
</dbReference>
<evidence type="ECO:0000313" key="1">
    <source>
        <dbReference type="EMBL" id="KAF9531367.1"/>
    </source>
</evidence>
<dbReference type="AlphaFoldDB" id="A0A9P6ELQ2"/>
<dbReference type="Proteomes" id="UP000807306">
    <property type="component" value="Unassembled WGS sequence"/>
</dbReference>
<dbReference type="Pfam" id="PF10282">
    <property type="entry name" value="Lactonase"/>
    <property type="match status" value="1"/>
</dbReference>
<gene>
    <name evidence="1" type="ORF">CPB83DRAFT_891744</name>
</gene>
<name>A0A9P6ELQ2_9AGAR</name>
<dbReference type="OrthoDB" id="9972196at2759"/>
<dbReference type="Gene3D" id="2.130.10.10">
    <property type="entry name" value="YVTN repeat-like/Quinoprotein amine dehydrogenase"/>
    <property type="match status" value="1"/>
</dbReference>
<accession>A0A9P6ELQ2</accession>
<dbReference type="EMBL" id="MU157835">
    <property type="protein sequence ID" value="KAF9531367.1"/>
    <property type="molecule type" value="Genomic_DNA"/>
</dbReference>
<proteinExistence type="predicted"/>
<protein>
    <submittedName>
        <fullName evidence="1">Uncharacterized protein</fullName>
    </submittedName>
</protein>
<sequence>MASNLNVHNILTSTVQHSSWIILDSKNVNHLYAVNEVSAGAVQACTIDSQGFLGTPTDIITSGGDGPAYATVLSSRAVAVVN</sequence>
<comment type="caution">
    <text evidence="1">The sequence shown here is derived from an EMBL/GenBank/DDBJ whole genome shotgun (WGS) entry which is preliminary data.</text>
</comment>
<keyword evidence="2" id="KW-1185">Reference proteome</keyword>